<dbReference type="EMBL" id="AVOT02000172">
    <property type="protein sequence ID" value="MBW0461520.1"/>
    <property type="molecule type" value="Genomic_DNA"/>
</dbReference>
<keyword evidence="3" id="KW-1185">Reference proteome</keyword>
<comment type="caution">
    <text evidence="2">The sequence shown here is derived from an EMBL/GenBank/DDBJ whole genome shotgun (WGS) entry which is preliminary data.</text>
</comment>
<dbReference type="AlphaFoldDB" id="A0A9Q3BAL4"/>
<reference evidence="2" key="1">
    <citation type="submission" date="2021-03" db="EMBL/GenBank/DDBJ databases">
        <title>Draft genome sequence of rust myrtle Austropuccinia psidii MF-1, a brazilian biotype.</title>
        <authorList>
            <person name="Quecine M.C."/>
            <person name="Pachon D.M.R."/>
            <person name="Bonatelli M.L."/>
            <person name="Correr F.H."/>
            <person name="Franceschini L.M."/>
            <person name="Leite T.F."/>
            <person name="Margarido G.R.A."/>
            <person name="Almeida C.A."/>
            <person name="Ferrarezi J.A."/>
            <person name="Labate C.A."/>
        </authorList>
    </citation>
    <scope>NUCLEOTIDE SEQUENCE</scope>
    <source>
        <strain evidence="2">MF-1</strain>
    </source>
</reference>
<organism evidence="2 3">
    <name type="scientific">Austropuccinia psidii MF-1</name>
    <dbReference type="NCBI Taxonomy" id="1389203"/>
    <lineage>
        <taxon>Eukaryota</taxon>
        <taxon>Fungi</taxon>
        <taxon>Dikarya</taxon>
        <taxon>Basidiomycota</taxon>
        <taxon>Pucciniomycotina</taxon>
        <taxon>Pucciniomycetes</taxon>
        <taxon>Pucciniales</taxon>
        <taxon>Sphaerophragmiaceae</taxon>
        <taxon>Austropuccinia</taxon>
    </lineage>
</organism>
<evidence type="ECO:0000313" key="3">
    <source>
        <dbReference type="Proteomes" id="UP000765509"/>
    </source>
</evidence>
<proteinExistence type="predicted"/>
<feature type="region of interest" description="Disordered" evidence="1">
    <location>
        <begin position="69"/>
        <end position="88"/>
    </location>
</feature>
<gene>
    <name evidence="2" type="ORF">O181_001235</name>
</gene>
<evidence type="ECO:0000313" key="2">
    <source>
        <dbReference type="EMBL" id="MBW0461520.1"/>
    </source>
</evidence>
<sequence length="141" mass="15096">MSSSGTHKSHSGSFHDSGSESSIEYVQSQSPMSLKIPLTTPIASINIDVQIATAQDSSSWSIPNISVAPIPPNSTNTQIHVSEGPGSTRKISFKANPQSKFSHDLLLNLGGNLLGQVKIHQDLRFMSAMKNGLMVGDKKDH</sequence>
<protein>
    <submittedName>
        <fullName evidence="2">Uncharacterized protein</fullName>
    </submittedName>
</protein>
<dbReference type="Proteomes" id="UP000765509">
    <property type="component" value="Unassembled WGS sequence"/>
</dbReference>
<feature type="region of interest" description="Disordered" evidence="1">
    <location>
        <begin position="1"/>
        <end position="26"/>
    </location>
</feature>
<accession>A0A9Q3BAL4</accession>
<name>A0A9Q3BAL4_9BASI</name>
<feature type="compositionally biased region" description="Low complexity" evidence="1">
    <location>
        <begin position="1"/>
        <end position="22"/>
    </location>
</feature>
<evidence type="ECO:0000256" key="1">
    <source>
        <dbReference type="SAM" id="MobiDB-lite"/>
    </source>
</evidence>